<evidence type="ECO:0000313" key="4">
    <source>
        <dbReference type="EMBL" id="WOO40164.1"/>
    </source>
</evidence>
<dbReference type="InterPro" id="IPR009057">
    <property type="entry name" value="Homeodomain-like_sf"/>
</dbReference>
<dbReference type="SUPFAM" id="SSF48498">
    <property type="entry name" value="Tetracyclin repressor-like, C-terminal domain"/>
    <property type="match status" value="1"/>
</dbReference>
<dbReference type="InterPro" id="IPR041673">
    <property type="entry name" value="TetR_C_23"/>
</dbReference>
<organism evidence="4 5">
    <name type="scientific">Rubellicoccus peritrichatus</name>
    <dbReference type="NCBI Taxonomy" id="3080537"/>
    <lineage>
        <taxon>Bacteria</taxon>
        <taxon>Pseudomonadati</taxon>
        <taxon>Verrucomicrobiota</taxon>
        <taxon>Opitutia</taxon>
        <taxon>Puniceicoccales</taxon>
        <taxon>Cerasicoccaceae</taxon>
        <taxon>Rubellicoccus</taxon>
    </lineage>
</organism>
<dbReference type="SUPFAM" id="SSF46689">
    <property type="entry name" value="Homeodomain-like"/>
    <property type="match status" value="1"/>
</dbReference>
<proteinExistence type="predicted"/>
<feature type="DNA-binding region" description="H-T-H motif" evidence="2">
    <location>
        <begin position="30"/>
        <end position="49"/>
    </location>
</feature>
<accession>A0AAQ3L915</accession>
<gene>
    <name evidence="4" type="ORF">RZN69_16200</name>
</gene>
<keyword evidence="5" id="KW-1185">Reference proteome</keyword>
<protein>
    <submittedName>
        <fullName evidence="4">TetR family transcriptional regulator C-terminal domain-containing protein</fullName>
    </submittedName>
</protein>
<dbReference type="Pfam" id="PF17931">
    <property type="entry name" value="TetR_C_23"/>
    <property type="match status" value="1"/>
</dbReference>
<dbReference type="InterPro" id="IPR001647">
    <property type="entry name" value="HTH_TetR"/>
</dbReference>
<evidence type="ECO:0000313" key="5">
    <source>
        <dbReference type="Proteomes" id="UP001304300"/>
    </source>
</evidence>
<dbReference type="Gene3D" id="1.10.357.10">
    <property type="entry name" value="Tetracycline Repressor, domain 2"/>
    <property type="match status" value="1"/>
</dbReference>
<name>A0AAQ3L915_9BACT</name>
<keyword evidence="1 2" id="KW-0238">DNA-binding</keyword>
<evidence type="ECO:0000256" key="1">
    <source>
        <dbReference type="ARBA" id="ARBA00023125"/>
    </source>
</evidence>
<dbReference type="Proteomes" id="UP001304300">
    <property type="component" value="Chromosome"/>
</dbReference>
<sequence length="217" mass="24488">MPAKKSAQKRETLIEAYLDHLMDEGKPPASVRKFCRGLGITEKAFYGHFASFEAMEGGIWASMIEDTVEVLESDEDYASYPARQKLGAFYYTFLETALDQRSYLLLRFPGIQLVNPPVYLQRFQKAFNEFAKPLLAEAKDSKEVASRGRLNQAYPGLLYAQFLFVIDFWLKDESDGFERTDALVEKSTSLAFDLVGAQVLDSALDFVRFMAGEKGVA</sequence>
<dbReference type="KEGG" id="puo:RZN69_16200"/>
<dbReference type="AlphaFoldDB" id="A0AAQ3L915"/>
<dbReference type="PROSITE" id="PS50977">
    <property type="entry name" value="HTH_TETR_2"/>
    <property type="match status" value="1"/>
</dbReference>
<feature type="domain" description="HTH tetR-type" evidence="3">
    <location>
        <begin position="7"/>
        <end position="67"/>
    </location>
</feature>
<dbReference type="InterPro" id="IPR036271">
    <property type="entry name" value="Tet_transcr_reg_TetR-rel_C_sf"/>
</dbReference>
<dbReference type="GO" id="GO:0003677">
    <property type="term" value="F:DNA binding"/>
    <property type="evidence" value="ECO:0007669"/>
    <property type="project" value="UniProtKB-UniRule"/>
</dbReference>
<evidence type="ECO:0000259" key="3">
    <source>
        <dbReference type="PROSITE" id="PS50977"/>
    </source>
</evidence>
<evidence type="ECO:0000256" key="2">
    <source>
        <dbReference type="PROSITE-ProRule" id="PRU00335"/>
    </source>
</evidence>
<dbReference type="EMBL" id="CP136920">
    <property type="protein sequence ID" value="WOO40164.1"/>
    <property type="molecule type" value="Genomic_DNA"/>
</dbReference>
<dbReference type="RefSeq" id="WP_317832296.1">
    <property type="nucleotide sequence ID" value="NZ_CP136920.1"/>
</dbReference>
<reference evidence="4 5" key="1">
    <citation type="submission" date="2023-10" db="EMBL/GenBank/DDBJ databases">
        <title>Rubellicoccus peritrichatus gen. nov., sp. nov., isolated from an algae of coral reef tank.</title>
        <authorList>
            <person name="Luo J."/>
        </authorList>
    </citation>
    <scope>NUCLEOTIDE SEQUENCE [LARGE SCALE GENOMIC DNA]</scope>
    <source>
        <strain evidence="4 5">CR14</strain>
    </source>
</reference>